<protein>
    <submittedName>
        <fullName evidence="1">Uncharacterized protein</fullName>
    </submittedName>
</protein>
<gene>
    <name evidence="1" type="ORF">S01H1_26485</name>
</gene>
<accession>X0UAB2</accession>
<organism evidence="1">
    <name type="scientific">marine sediment metagenome</name>
    <dbReference type="NCBI Taxonomy" id="412755"/>
    <lineage>
        <taxon>unclassified sequences</taxon>
        <taxon>metagenomes</taxon>
        <taxon>ecological metagenomes</taxon>
    </lineage>
</organism>
<proteinExistence type="predicted"/>
<comment type="caution">
    <text evidence="1">The sequence shown here is derived from an EMBL/GenBank/DDBJ whole genome shotgun (WGS) entry which is preliminary data.</text>
</comment>
<sequence length="64" mass="7196">KYIDVEWGPKVEKECPVCLGTGYGKRARKQRPERGSLVIHGTEQSLQIAIDALPEVEHGQNDQH</sequence>
<feature type="non-terminal residue" evidence="1">
    <location>
        <position position="1"/>
    </location>
</feature>
<name>X0UAB2_9ZZZZ</name>
<dbReference type="EMBL" id="BARS01016056">
    <property type="protein sequence ID" value="GAF97297.1"/>
    <property type="molecule type" value="Genomic_DNA"/>
</dbReference>
<evidence type="ECO:0000313" key="1">
    <source>
        <dbReference type="EMBL" id="GAF97297.1"/>
    </source>
</evidence>
<dbReference type="AlphaFoldDB" id="X0UAB2"/>
<reference evidence="1" key="1">
    <citation type="journal article" date="2014" name="Front. Microbiol.">
        <title>High frequency of phylogenetically diverse reductive dehalogenase-homologous genes in deep subseafloor sedimentary metagenomes.</title>
        <authorList>
            <person name="Kawai M."/>
            <person name="Futagami T."/>
            <person name="Toyoda A."/>
            <person name="Takaki Y."/>
            <person name="Nishi S."/>
            <person name="Hori S."/>
            <person name="Arai W."/>
            <person name="Tsubouchi T."/>
            <person name="Morono Y."/>
            <person name="Uchiyama I."/>
            <person name="Ito T."/>
            <person name="Fujiyama A."/>
            <person name="Inagaki F."/>
            <person name="Takami H."/>
        </authorList>
    </citation>
    <scope>NUCLEOTIDE SEQUENCE</scope>
    <source>
        <strain evidence="1">Expedition CK06-06</strain>
    </source>
</reference>